<accession>A0A2N9IIZ0</accession>
<protein>
    <submittedName>
        <fullName evidence="1">Uncharacterized protein</fullName>
    </submittedName>
</protein>
<proteinExistence type="predicted"/>
<organism evidence="1">
    <name type="scientific">Fagus sylvatica</name>
    <name type="common">Beechnut</name>
    <dbReference type="NCBI Taxonomy" id="28930"/>
    <lineage>
        <taxon>Eukaryota</taxon>
        <taxon>Viridiplantae</taxon>
        <taxon>Streptophyta</taxon>
        <taxon>Embryophyta</taxon>
        <taxon>Tracheophyta</taxon>
        <taxon>Spermatophyta</taxon>
        <taxon>Magnoliopsida</taxon>
        <taxon>eudicotyledons</taxon>
        <taxon>Gunneridae</taxon>
        <taxon>Pentapetalae</taxon>
        <taxon>rosids</taxon>
        <taxon>fabids</taxon>
        <taxon>Fagales</taxon>
        <taxon>Fagaceae</taxon>
        <taxon>Fagus</taxon>
    </lineage>
</organism>
<gene>
    <name evidence="1" type="ORF">FSB_LOCUS51905</name>
</gene>
<sequence>MGNSLTEPHSLALGDVKRMFKFMILMIKRKDVILDLIEAFRLKQREASTPRDDYVLCQINRVRGKTETVEDNALKPVEPDVLTSVEDNALKPKPVTINHVDYLH</sequence>
<evidence type="ECO:0000313" key="1">
    <source>
        <dbReference type="EMBL" id="SPD24023.1"/>
    </source>
</evidence>
<dbReference type="AlphaFoldDB" id="A0A2N9IIZ0"/>
<reference evidence="1" key="1">
    <citation type="submission" date="2018-02" db="EMBL/GenBank/DDBJ databases">
        <authorList>
            <person name="Cohen D.B."/>
            <person name="Kent A.D."/>
        </authorList>
    </citation>
    <scope>NUCLEOTIDE SEQUENCE</scope>
</reference>
<dbReference type="EMBL" id="OIVN01005784">
    <property type="protein sequence ID" value="SPD24023.1"/>
    <property type="molecule type" value="Genomic_DNA"/>
</dbReference>
<name>A0A2N9IIZ0_FAGSY</name>